<dbReference type="InterPro" id="IPR011051">
    <property type="entry name" value="RmlC_Cupin_sf"/>
</dbReference>
<organism evidence="2 3">
    <name type="scientific">Amycolatopsis bullii</name>
    <dbReference type="NCBI Taxonomy" id="941987"/>
    <lineage>
        <taxon>Bacteria</taxon>
        <taxon>Bacillati</taxon>
        <taxon>Actinomycetota</taxon>
        <taxon>Actinomycetes</taxon>
        <taxon>Pseudonocardiales</taxon>
        <taxon>Pseudonocardiaceae</taxon>
        <taxon>Amycolatopsis</taxon>
    </lineage>
</organism>
<keyword evidence="3" id="KW-1185">Reference proteome</keyword>
<feature type="domain" description="Cupin type-2" evidence="1">
    <location>
        <begin position="39"/>
        <end position="95"/>
    </location>
</feature>
<proteinExistence type="predicted"/>
<evidence type="ECO:0000313" key="2">
    <source>
        <dbReference type="EMBL" id="GHF93330.1"/>
    </source>
</evidence>
<accession>A0ABQ3K1M5</accession>
<dbReference type="PANTHER" id="PTHR43698:SF1">
    <property type="entry name" value="BLL4564 PROTEIN"/>
    <property type="match status" value="1"/>
</dbReference>
<sequence length="140" mass="15194">MQFLPKPASAKGPADWFTGDVHFDVIAAGTETRGKVNAVHFAPGARTAWHRHVNGQTLHVTEGAGLTQSRGGDVVEIRSGDTVWCPPGEWHWHGAAPEYFMTHLAIWDGLADGQDGPETEWGEHVTDAEYHAATSRPQSS</sequence>
<dbReference type="PANTHER" id="PTHR43698">
    <property type="entry name" value="RIBD C-TERMINAL DOMAIN CONTAINING PROTEIN"/>
    <property type="match status" value="1"/>
</dbReference>
<dbReference type="EMBL" id="BNAW01000001">
    <property type="protein sequence ID" value="GHF93330.1"/>
    <property type="molecule type" value="Genomic_DNA"/>
</dbReference>
<dbReference type="InterPro" id="IPR013096">
    <property type="entry name" value="Cupin_2"/>
</dbReference>
<reference evidence="3" key="1">
    <citation type="journal article" date="2019" name="Int. J. Syst. Evol. Microbiol.">
        <title>The Global Catalogue of Microorganisms (GCM) 10K type strain sequencing project: providing services to taxonomists for standard genome sequencing and annotation.</title>
        <authorList>
            <consortium name="The Broad Institute Genomics Platform"/>
            <consortium name="The Broad Institute Genome Sequencing Center for Infectious Disease"/>
            <person name="Wu L."/>
            <person name="Ma J."/>
        </authorList>
    </citation>
    <scope>NUCLEOTIDE SEQUENCE [LARGE SCALE GENOMIC DNA]</scope>
    <source>
        <strain evidence="3">CGMCC 4.7680</strain>
    </source>
</reference>
<dbReference type="CDD" id="cd02233">
    <property type="entry name" value="cupin_HNL-like"/>
    <property type="match status" value="1"/>
</dbReference>
<dbReference type="SUPFAM" id="SSF51182">
    <property type="entry name" value="RmlC-like cupins"/>
    <property type="match status" value="1"/>
</dbReference>
<name>A0ABQ3K1M5_9PSEU</name>
<dbReference type="Proteomes" id="UP000649955">
    <property type="component" value="Unassembled WGS sequence"/>
</dbReference>
<dbReference type="Pfam" id="PF07883">
    <property type="entry name" value="Cupin_2"/>
    <property type="match status" value="1"/>
</dbReference>
<gene>
    <name evidence="2" type="ORF">GCM10017567_04950</name>
</gene>
<evidence type="ECO:0000313" key="3">
    <source>
        <dbReference type="Proteomes" id="UP000649955"/>
    </source>
</evidence>
<dbReference type="RefSeq" id="WP_191306359.1">
    <property type="nucleotide sequence ID" value="NZ_BNAW01000001.1"/>
</dbReference>
<dbReference type="InterPro" id="IPR014710">
    <property type="entry name" value="RmlC-like_jellyroll"/>
</dbReference>
<protein>
    <submittedName>
        <fullName evidence="2">Cupin</fullName>
    </submittedName>
</protein>
<dbReference type="Gene3D" id="2.60.120.10">
    <property type="entry name" value="Jelly Rolls"/>
    <property type="match status" value="1"/>
</dbReference>
<comment type="caution">
    <text evidence="2">The sequence shown here is derived from an EMBL/GenBank/DDBJ whole genome shotgun (WGS) entry which is preliminary data.</text>
</comment>
<dbReference type="InterPro" id="IPR047263">
    <property type="entry name" value="HNL-like_cupin"/>
</dbReference>
<evidence type="ECO:0000259" key="1">
    <source>
        <dbReference type="Pfam" id="PF07883"/>
    </source>
</evidence>